<dbReference type="PANTHER" id="PTHR12526">
    <property type="entry name" value="GLYCOSYLTRANSFERASE"/>
    <property type="match status" value="1"/>
</dbReference>
<dbReference type="Proteomes" id="UP000318478">
    <property type="component" value="Unassembled WGS sequence"/>
</dbReference>
<reference evidence="4 5" key="1">
    <citation type="submission" date="2019-02" db="EMBL/GenBank/DDBJ databases">
        <title>Deep-cultivation of Planctomycetes and their phenomic and genomic characterization uncovers novel biology.</title>
        <authorList>
            <person name="Wiegand S."/>
            <person name="Jogler M."/>
            <person name="Boedeker C."/>
            <person name="Pinto D."/>
            <person name="Vollmers J."/>
            <person name="Rivas-Marin E."/>
            <person name="Kohn T."/>
            <person name="Peeters S.H."/>
            <person name="Heuer A."/>
            <person name="Rast P."/>
            <person name="Oberbeckmann S."/>
            <person name="Bunk B."/>
            <person name="Jeske O."/>
            <person name="Meyerdierks A."/>
            <person name="Storesund J.E."/>
            <person name="Kallscheuer N."/>
            <person name="Luecker S."/>
            <person name="Lage O.M."/>
            <person name="Pohl T."/>
            <person name="Merkel B.J."/>
            <person name="Hornburger P."/>
            <person name="Mueller R.-W."/>
            <person name="Bruemmer F."/>
            <person name="Labrenz M."/>
            <person name="Spormann A.M."/>
            <person name="Op Den Camp H."/>
            <person name="Overmann J."/>
            <person name="Amann R."/>
            <person name="Jetten M.S.M."/>
            <person name="Mascher T."/>
            <person name="Medema M.H."/>
            <person name="Devos D.P."/>
            <person name="Kaster A.-K."/>
            <person name="Ovreas L."/>
            <person name="Rohde M."/>
            <person name="Galperin M.Y."/>
            <person name="Jogler C."/>
        </authorList>
    </citation>
    <scope>NUCLEOTIDE SEQUENCE [LARGE SCALE GENOMIC DNA]</scope>
    <source>
        <strain evidence="4 5">Pla123a</strain>
    </source>
</reference>
<dbReference type="PANTHER" id="PTHR12526:SF510">
    <property type="entry name" value="D-INOSITOL 3-PHOSPHATE GLYCOSYLTRANSFERASE"/>
    <property type="match status" value="1"/>
</dbReference>
<dbReference type="RefSeq" id="WP_146589512.1">
    <property type="nucleotide sequence ID" value="NZ_SJPO01000009.1"/>
</dbReference>
<protein>
    <submittedName>
        <fullName evidence="4">Putative glycosyl transferase</fullName>
    </submittedName>
</protein>
<sequence length="395" mass="43553">MRIIVHDYAGHAFPIQLSRNLAARGHEVLHLYCGSTLTPRGELQRRADDPDNWQIQVIDLGEEIPKTKFFKRFGMERRYGGLLVDACLSWKPDVVISGQTPTIAQQALVKACTRAGLPLVSWIQDIYGMAAKKVLESKLPIVGAMVGDHFLRIDKQCAARSRDLVVISEDFADIFADWGIPRDRIHTIHNWALVDQLPVGDRDNDWSRKQQLGDKLRFVYSGTLAMKHNPRLLLELAEQLTATGRGELVVVSGGPGVEWLREQAASRPELAMRVMGFQPFEDLPDVLASADVLVAILEPDAGVFSVPSKVLSYLCADRPLLMAMPSENLAAKIVRETGAGLIVAPDDIAGFCDAGMQLADSPEQRAEMGAAGRAYAEATFDIERITDRFEQILGG</sequence>
<dbReference type="OrthoDB" id="9811902at2"/>
<comment type="caution">
    <text evidence="4">The sequence shown here is derived from an EMBL/GenBank/DDBJ whole genome shotgun (WGS) entry which is preliminary data.</text>
</comment>
<keyword evidence="5" id="KW-1185">Reference proteome</keyword>
<evidence type="ECO:0000256" key="1">
    <source>
        <dbReference type="ARBA" id="ARBA00022676"/>
    </source>
</evidence>
<organism evidence="4 5">
    <name type="scientific">Posidoniimonas polymericola</name>
    <dbReference type="NCBI Taxonomy" id="2528002"/>
    <lineage>
        <taxon>Bacteria</taxon>
        <taxon>Pseudomonadati</taxon>
        <taxon>Planctomycetota</taxon>
        <taxon>Planctomycetia</taxon>
        <taxon>Pirellulales</taxon>
        <taxon>Lacipirellulaceae</taxon>
        <taxon>Posidoniimonas</taxon>
    </lineage>
</organism>
<evidence type="ECO:0000313" key="4">
    <source>
        <dbReference type="EMBL" id="TWT73744.1"/>
    </source>
</evidence>
<gene>
    <name evidence="4" type="ORF">Pla123a_36370</name>
</gene>
<keyword evidence="1" id="KW-0328">Glycosyltransferase</keyword>
<accession>A0A5C5YF94</accession>
<dbReference type="Pfam" id="PF13692">
    <property type="entry name" value="Glyco_trans_1_4"/>
    <property type="match status" value="1"/>
</dbReference>
<dbReference type="Pfam" id="PF13579">
    <property type="entry name" value="Glyco_trans_4_4"/>
    <property type="match status" value="1"/>
</dbReference>
<dbReference type="CDD" id="cd03794">
    <property type="entry name" value="GT4_WbuB-like"/>
    <property type="match status" value="1"/>
</dbReference>
<evidence type="ECO:0000259" key="3">
    <source>
        <dbReference type="Pfam" id="PF13579"/>
    </source>
</evidence>
<evidence type="ECO:0000256" key="2">
    <source>
        <dbReference type="ARBA" id="ARBA00022679"/>
    </source>
</evidence>
<proteinExistence type="predicted"/>
<dbReference type="GO" id="GO:0016757">
    <property type="term" value="F:glycosyltransferase activity"/>
    <property type="evidence" value="ECO:0007669"/>
    <property type="project" value="UniProtKB-KW"/>
</dbReference>
<dbReference type="Gene3D" id="3.40.50.2000">
    <property type="entry name" value="Glycogen Phosphorylase B"/>
    <property type="match status" value="2"/>
</dbReference>
<dbReference type="AlphaFoldDB" id="A0A5C5YF94"/>
<evidence type="ECO:0000313" key="5">
    <source>
        <dbReference type="Proteomes" id="UP000318478"/>
    </source>
</evidence>
<dbReference type="SUPFAM" id="SSF53756">
    <property type="entry name" value="UDP-Glycosyltransferase/glycogen phosphorylase"/>
    <property type="match status" value="1"/>
</dbReference>
<keyword evidence="2 4" id="KW-0808">Transferase</keyword>
<feature type="domain" description="Glycosyltransferase subfamily 4-like N-terminal" evidence="3">
    <location>
        <begin position="16"/>
        <end position="191"/>
    </location>
</feature>
<dbReference type="EMBL" id="SJPO01000009">
    <property type="protein sequence ID" value="TWT73744.1"/>
    <property type="molecule type" value="Genomic_DNA"/>
</dbReference>
<dbReference type="InterPro" id="IPR028098">
    <property type="entry name" value="Glyco_trans_4-like_N"/>
</dbReference>
<name>A0A5C5YF94_9BACT</name>